<feature type="domain" description="Secretion system C-terminal sorting" evidence="1">
    <location>
        <begin position="1173"/>
        <end position="1248"/>
    </location>
</feature>
<dbReference type="EMBL" id="CP003557">
    <property type="protein sequence ID" value="AFN75310.1"/>
    <property type="molecule type" value="Genomic_DNA"/>
</dbReference>
<dbReference type="HOGENOM" id="CLU_265727_0_0_10"/>
<sequence length="1251" mass="135644">MAQEVVLSDEFDNGDGMWTNGWIDAASATVTFSIDNTGKLSGANSYKAEIVKGGVEMWRIQRVADLPLVAGYKYTLSFMAVASKDAAINALFEINGDPYTKYLDDTAYVTTTPQTFTFEMTADISVPNNQLKFMFGGAQNDNSTIWIDNIIVTRTVDPAFVTLWGATSRGTGWPILNREDTPPGDGGMGADGPPPSWATIRGGFGQVLQATEDQAVVVKGQFEYVGDGPGESYVGLRYALTYWDDEGELANRYTDSAMWTGSGVHYGYEFTPRSGTTDMANGAGGAGTVWTINGGSGWNSTWSNNGGPIAAVEQKPLRAVIEGGVYDFAISVRPLADGTNEIRWYMYHVDKKYWFGGTVIDSAQVSTKFNGICFGVGDGIETNMTAFKLMGVKAELGEPITVPEAPWQAYYLQDWGLTAQGKYWPIKNDENTLVGDAVIAGDGTPLNGAGWATVQGGFGQDLELKTDKALIVTGELEFVGTEGAGSSYTPIRYAITYMENGQLENPLTDSAAWVGGKYWGYGFHPRTGAGTMSNGNGGSGTVWTINNGNWNSTWSNNGKPIAAIEQAPRNAQIIPGTYKFAFSLRKVDDTHTEIKWYLIEKNNKYWFGGSIVDTATTDKFNSICFGINTGDWTEFKVIAAKVDYGDPIVVPEAPWEPFYVELWGATNRGKGWPILVDSNTIVGDAAMGADGPPPSWATIRGGFGTTVEASTNKAVIVSGQFEYVGDGPGESYVGLRYALTYWEDEGELINRFTPTAEWTGSGVHYGYEFTPRSGTTDMANGAGGAGTIWTINGGSGWNSTWSNNGWPIAAIEQAPARAVIEGGVYDFAISVQPLPDGTNEIRWYMYHKDKKYWFGGTVIDTAQVTTKFNGICFGIGDGIETEMREFRLIAVKVDKGDPITVPEAPWQEFYVGDWGFIGDRTGGWTLEPVELIGNATMHGAKKPFGWAALRGEFPIDVTPKVDRAMIVTGKMEFVGGGFEGWSSLRMGLFYQESGRLVETENGMAWDGSESGASGYLVIPHSGGNDLTVWGEGTDQMGTVGGIVNGTWLNTNEPENYVLAETRQKPAGAVATEGMYNFAFSVAPQENGNVEFRYYIYKEDGTYNFGGIVVDDKNPITKFNSFNIALNNLATATQLNLIDVLVDLGAPIEIPDSVVSVETLSSTIPTDYSLGQNYPNPFNPTTNIEFALPKTSDVKLVVYDALGKEVAQLVNGQMSAGYHRVTFNASNLASGVYFYTIKAGEFYSVKKLMLIK</sequence>
<proteinExistence type="predicted"/>
<evidence type="ECO:0000313" key="3">
    <source>
        <dbReference type="Proteomes" id="UP000009011"/>
    </source>
</evidence>
<organism evidence="2 3">
    <name type="scientific">Melioribacter roseus (strain DSM 23840 / JCM 17771 / VKM B-2668 / P3M-2)</name>
    <dbReference type="NCBI Taxonomy" id="1191523"/>
    <lineage>
        <taxon>Bacteria</taxon>
        <taxon>Pseudomonadati</taxon>
        <taxon>Ignavibacteriota</taxon>
        <taxon>Ignavibacteria</taxon>
        <taxon>Ignavibacteriales</taxon>
        <taxon>Melioribacteraceae</taxon>
        <taxon>Melioribacter</taxon>
    </lineage>
</organism>
<protein>
    <submittedName>
        <fullName evidence="2">5'-nucleotidase domain-containing protein</fullName>
    </submittedName>
</protein>
<dbReference type="InterPro" id="IPR008979">
    <property type="entry name" value="Galactose-bd-like_sf"/>
</dbReference>
<dbReference type="PATRIC" id="fig|1191523.3.peg.2200"/>
<dbReference type="eggNOG" id="COG3693">
    <property type="taxonomic scope" value="Bacteria"/>
</dbReference>
<dbReference type="SUPFAM" id="SSF49785">
    <property type="entry name" value="Galactose-binding domain-like"/>
    <property type="match status" value="1"/>
</dbReference>
<reference evidence="2 3" key="1">
    <citation type="journal article" date="2013" name="PLoS ONE">
        <title>Genomic analysis of Melioribacter roseus, facultatively anaerobic organotrophic bacterium representing a novel deep lineage within Bacteriodetes/Chlorobi group.</title>
        <authorList>
            <person name="Kadnikov V.V."/>
            <person name="Mardanov A.V."/>
            <person name="Podosokorskaya O.A."/>
            <person name="Gavrilov S.N."/>
            <person name="Kublanov I.V."/>
            <person name="Beletsky A.V."/>
            <person name="Bonch-Osmolovskaya E.A."/>
            <person name="Ravin N.V."/>
        </authorList>
    </citation>
    <scope>NUCLEOTIDE SEQUENCE [LARGE SCALE GENOMIC DNA]</scope>
    <source>
        <strain evidence="3">JCM 17771 / P3M-2</strain>
    </source>
</reference>
<evidence type="ECO:0000313" key="2">
    <source>
        <dbReference type="EMBL" id="AFN75310.1"/>
    </source>
</evidence>
<accession>I6Z817</accession>
<dbReference type="AlphaFoldDB" id="I6Z817"/>
<dbReference type="Pfam" id="PF18962">
    <property type="entry name" value="Por_Secre_tail"/>
    <property type="match status" value="1"/>
</dbReference>
<keyword evidence="3" id="KW-1185">Reference proteome</keyword>
<dbReference type="STRING" id="1191523.MROS_2080"/>
<gene>
    <name evidence="2" type="ordered locus">MROS_2080</name>
</gene>
<dbReference type="NCBIfam" id="TIGR04183">
    <property type="entry name" value="Por_Secre_tail"/>
    <property type="match status" value="1"/>
</dbReference>
<evidence type="ECO:0000259" key="1">
    <source>
        <dbReference type="Pfam" id="PF18962"/>
    </source>
</evidence>
<dbReference type="InterPro" id="IPR026444">
    <property type="entry name" value="Secre_tail"/>
</dbReference>
<dbReference type="Gene3D" id="2.60.40.4070">
    <property type="match status" value="1"/>
</dbReference>
<name>I6Z817_MELRP</name>
<dbReference type="KEGG" id="mro:MROS_2080"/>
<dbReference type="Proteomes" id="UP000009011">
    <property type="component" value="Chromosome"/>
</dbReference>
<dbReference type="Gene3D" id="2.60.120.260">
    <property type="entry name" value="Galactose-binding domain-like"/>
    <property type="match status" value="1"/>
</dbReference>
<dbReference type="eggNOG" id="COG0737">
    <property type="taxonomic scope" value="Bacteria"/>
</dbReference>